<evidence type="ECO:0000256" key="1">
    <source>
        <dbReference type="SAM" id="Phobius"/>
    </source>
</evidence>
<name>A0ABR7MNJ0_9BACT</name>
<organism evidence="2 3">
    <name type="scientific">Hymenobacter citatus</name>
    <dbReference type="NCBI Taxonomy" id="2763506"/>
    <lineage>
        <taxon>Bacteria</taxon>
        <taxon>Pseudomonadati</taxon>
        <taxon>Bacteroidota</taxon>
        <taxon>Cytophagia</taxon>
        <taxon>Cytophagales</taxon>
        <taxon>Hymenobacteraceae</taxon>
        <taxon>Hymenobacter</taxon>
    </lineage>
</organism>
<proteinExistence type="predicted"/>
<evidence type="ECO:0000313" key="2">
    <source>
        <dbReference type="EMBL" id="MBC6612641.1"/>
    </source>
</evidence>
<protein>
    <submittedName>
        <fullName evidence="2">Uncharacterized protein</fullName>
    </submittedName>
</protein>
<evidence type="ECO:0000313" key="3">
    <source>
        <dbReference type="Proteomes" id="UP000622017"/>
    </source>
</evidence>
<reference evidence="2 3" key="1">
    <citation type="submission" date="2020-08" db="EMBL/GenBank/DDBJ databases">
        <title>Hymenobacter sp.</title>
        <authorList>
            <person name="Kim M.K."/>
        </authorList>
    </citation>
    <scope>NUCLEOTIDE SEQUENCE [LARGE SCALE GENOMIC DNA]</scope>
    <source>
        <strain evidence="2 3">BT507</strain>
    </source>
</reference>
<keyword evidence="3" id="KW-1185">Reference proteome</keyword>
<keyword evidence="1" id="KW-0472">Membrane</keyword>
<gene>
    <name evidence="2" type="ORF">H8B15_17090</name>
</gene>
<keyword evidence="1" id="KW-1133">Transmembrane helix</keyword>
<comment type="caution">
    <text evidence="2">The sequence shown here is derived from an EMBL/GenBank/DDBJ whole genome shotgun (WGS) entry which is preliminary data.</text>
</comment>
<keyword evidence="1" id="KW-0812">Transmembrane</keyword>
<sequence>MLLSVYRMAHNLHRAGTCYGGVAVAAIIVLLMQFTAFKLLPLPRQTDYLVQHGRFLAALHQDSFDLQLFACHDFYAEMWRVQGEEQVLFIHIFQNPDCLFHYLEKIILPGI</sequence>
<dbReference type="EMBL" id="JACSCY010000016">
    <property type="protein sequence ID" value="MBC6612641.1"/>
    <property type="molecule type" value="Genomic_DNA"/>
</dbReference>
<accession>A0ABR7MNJ0</accession>
<dbReference type="Proteomes" id="UP000622017">
    <property type="component" value="Unassembled WGS sequence"/>
</dbReference>
<feature type="transmembrane region" description="Helical" evidence="1">
    <location>
        <begin position="20"/>
        <end position="40"/>
    </location>
</feature>